<evidence type="ECO:0000256" key="1">
    <source>
        <dbReference type="SAM" id="Phobius"/>
    </source>
</evidence>
<name>A0A1H9ZWS9_9FIRM</name>
<dbReference type="Proteomes" id="UP000199568">
    <property type="component" value="Unassembled WGS sequence"/>
</dbReference>
<keyword evidence="3" id="KW-1185">Reference proteome</keyword>
<dbReference type="RefSeq" id="WP_090439474.1">
    <property type="nucleotide sequence ID" value="NZ_FOHU01000002.1"/>
</dbReference>
<evidence type="ECO:0000313" key="2">
    <source>
        <dbReference type="EMBL" id="SES85347.1"/>
    </source>
</evidence>
<proteinExistence type="predicted"/>
<gene>
    <name evidence="2" type="ORF">SAMN05660297_00731</name>
</gene>
<keyword evidence="1" id="KW-0472">Membrane</keyword>
<keyword evidence="1" id="KW-1133">Transmembrane helix</keyword>
<feature type="transmembrane region" description="Helical" evidence="1">
    <location>
        <begin position="21"/>
        <end position="44"/>
    </location>
</feature>
<evidence type="ECO:0000313" key="3">
    <source>
        <dbReference type="Proteomes" id="UP000199568"/>
    </source>
</evidence>
<reference evidence="2 3" key="1">
    <citation type="submission" date="2016-10" db="EMBL/GenBank/DDBJ databases">
        <authorList>
            <person name="de Groot N.N."/>
        </authorList>
    </citation>
    <scope>NUCLEOTIDE SEQUENCE [LARGE SCALE GENOMIC DNA]</scope>
    <source>
        <strain evidence="2 3">DSM 18979</strain>
    </source>
</reference>
<dbReference type="AlphaFoldDB" id="A0A1H9ZWS9"/>
<organism evidence="2 3">
    <name type="scientific">Natronincola peptidivorans</name>
    <dbReference type="NCBI Taxonomy" id="426128"/>
    <lineage>
        <taxon>Bacteria</taxon>
        <taxon>Bacillati</taxon>
        <taxon>Bacillota</taxon>
        <taxon>Clostridia</taxon>
        <taxon>Peptostreptococcales</taxon>
        <taxon>Natronincolaceae</taxon>
        <taxon>Natronincola</taxon>
    </lineage>
</organism>
<accession>A0A1H9ZWS9</accession>
<protein>
    <submittedName>
        <fullName evidence="2">Predicted membrane protein</fullName>
    </submittedName>
</protein>
<dbReference type="OrthoDB" id="9810176at2"/>
<keyword evidence="1" id="KW-0812">Transmembrane</keyword>
<dbReference type="STRING" id="426128.SAMN05660297_00731"/>
<dbReference type="InterPro" id="IPR019206">
    <property type="entry name" value="DUF2085_TM"/>
</dbReference>
<dbReference type="EMBL" id="FOHU01000002">
    <property type="protein sequence ID" value="SES85347.1"/>
    <property type="molecule type" value="Genomic_DNA"/>
</dbReference>
<dbReference type="Pfam" id="PF09858">
    <property type="entry name" value="DUF2085"/>
    <property type="match status" value="1"/>
</dbReference>
<sequence>MNRLIFIGKAPLCNLRANTAPHIGSFCFPLCWRCFGVLIGYIGLHSLSKVVQPSIMIHYGWGMLLLLPIALDGYLQYFKEIESTNERRFSTGLIGMMGLRILLNHI</sequence>
<feature type="transmembrane region" description="Helical" evidence="1">
    <location>
        <begin position="56"/>
        <end position="78"/>
    </location>
</feature>